<dbReference type="PATRIC" id="fig|292564.3.peg.1677"/>
<proteinExistence type="predicted"/>
<dbReference type="InterPro" id="IPR027417">
    <property type="entry name" value="P-loop_NTPase"/>
</dbReference>
<dbReference type="eggNOG" id="COG4096">
    <property type="taxonomic scope" value="Bacteria"/>
</dbReference>
<gene>
    <name evidence="4" type="ordered locus">Cyagr_1769</name>
</gene>
<dbReference type="Pfam" id="PF00271">
    <property type="entry name" value="Helicase_C"/>
    <property type="match status" value="1"/>
</dbReference>
<dbReference type="KEGG" id="cgc:Cyagr_1769"/>
<dbReference type="EMBL" id="CP003495">
    <property type="protein sequence ID" value="AFY28911.1"/>
    <property type="molecule type" value="Genomic_DNA"/>
</dbReference>
<evidence type="ECO:0000259" key="2">
    <source>
        <dbReference type="PROSITE" id="PS51192"/>
    </source>
</evidence>
<dbReference type="AlphaFoldDB" id="K9P883"/>
<accession>K9P883</accession>
<keyword evidence="4" id="KW-0067">ATP-binding</keyword>
<dbReference type="SMART" id="SM00487">
    <property type="entry name" value="DEXDc"/>
    <property type="match status" value="1"/>
</dbReference>
<reference evidence="5" key="1">
    <citation type="journal article" date="2013" name="Proc. Natl. Acad. Sci. U.S.A.">
        <title>Improving the coverage of the cyanobacterial phylum using diversity-driven genome sequencing.</title>
        <authorList>
            <person name="Shih P.M."/>
            <person name="Wu D."/>
            <person name="Latifi A."/>
            <person name="Axen S.D."/>
            <person name="Fewer D.P."/>
            <person name="Talla E."/>
            <person name="Calteau A."/>
            <person name="Cai F."/>
            <person name="Tandeau de Marsac N."/>
            <person name="Rippka R."/>
            <person name="Herdman M."/>
            <person name="Sivonen K."/>
            <person name="Coursin T."/>
            <person name="Laurent T."/>
            <person name="Goodwin L."/>
            <person name="Nolan M."/>
            <person name="Davenport K.W."/>
            <person name="Han C.S."/>
            <person name="Rubin E.M."/>
            <person name="Eisen J.A."/>
            <person name="Woyke T."/>
            <person name="Gugger M."/>
            <person name="Kerfeld C.A."/>
        </authorList>
    </citation>
    <scope>NUCLEOTIDE SEQUENCE [LARGE SCALE GENOMIC DNA]</scope>
    <source>
        <strain evidence="5">ATCC 27147 / PCC 6307</strain>
    </source>
</reference>
<keyword evidence="4" id="KW-0347">Helicase</keyword>
<protein>
    <submittedName>
        <fullName evidence="4">Helicase, type I site-specific restriction-modification system restriction subunit</fullName>
    </submittedName>
</protein>
<dbReference type="PROSITE" id="PS51192">
    <property type="entry name" value="HELICASE_ATP_BIND_1"/>
    <property type="match status" value="1"/>
</dbReference>
<dbReference type="GO" id="GO:0004386">
    <property type="term" value="F:helicase activity"/>
    <property type="evidence" value="ECO:0007669"/>
    <property type="project" value="UniProtKB-KW"/>
</dbReference>
<dbReference type="InterPro" id="IPR013670">
    <property type="entry name" value="EcoEI_R_C_dom"/>
</dbReference>
<dbReference type="InterPro" id="IPR001650">
    <property type="entry name" value="Helicase_C-like"/>
</dbReference>
<dbReference type="PANTHER" id="PTHR47396:SF1">
    <property type="entry name" value="ATP-DEPENDENT HELICASE IRC3-RELATED"/>
    <property type="match status" value="1"/>
</dbReference>
<dbReference type="STRING" id="292564.Cyagr_1769"/>
<dbReference type="Gene3D" id="3.90.1570.30">
    <property type="match status" value="1"/>
</dbReference>
<dbReference type="HOGENOM" id="CLU_007363_0_0_3"/>
<organism evidence="4 5">
    <name type="scientific">Cyanobium gracile (strain ATCC 27147 / PCC 6307)</name>
    <dbReference type="NCBI Taxonomy" id="292564"/>
    <lineage>
        <taxon>Bacteria</taxon>
        <taxon>Bacillati</taxon>
        <taxon>Cyanobacteriota</taxon>
        <taxon>Cyanophyceae</taxon>
        <taxon>Synechococcales</taxon>
        <taxon>Prochlorococcaceae</taxon>
        <taxon>Cyanobium</taxon>
    </lineage>
</organism>
<dbReference type="Gene3D" id="3.40.50.300">
    <property type="entry name" value="P-loop containing nucleotide triphosphate hydrolases"/>
    <property type="match status" value="2"/>
</dbReference>
<dbReference type="NCBIfam" id="NF008521">
    <property type="entry name" value="PRK11448.1"/>
    <property type="match status" value="1"/>
</dbReference>
<evidence type="ECO:0000313" key="5">
    <source>
        <dbReference type="Proteomes" id="UP000010388"/>
    </source>
</evidence>
<evidence type="ECO:0000313" key="4">
    <source>
        <dbReference type="EMBL" id="AFY28911.1"/>
    </source>
</evidence>
<dbReference type="OrthoDB" id="9802848at2"/>
<dbReference type="RefSeq" id="WP_015109361.1">
    <property type="nucleotide sequence ID" value="NC_019675.1"/>
</dbReference>
<keyword evidence="4" id="KW-0547">Nucleotide-binding</keyword>
<dbReference type="PANTHER" id="PTHR47396">
    <property type="entry name" value="TYPE I RESTRICTION ENZYME ECOKI R PROTEIN"/>
    <property type="match status" value="1"/>
</dbReference>
<dbReference type="REBASE" id="57612">
    <property type="entry name" value="Cgr6307ORF1766P"/>
</dbReference>
<feature type="domain" description="Helicase ATP-binding" evidence="2">
    <location>
        <begin position="429"/>
        <end position="613"/>
    </location>
</feature>
<dbReference type="InterPro" id="IPR006935">
    <property type="entry name" value="Helicase/UvrB_N"/>
</dbReference>
<keyword evidence="1" id="KW-0175">Coiled coil</keyword>
<evidence type="ECO:0000259" key="3">
    <source>
        <dbReference type="PROSITE" id="PS51194"/>
    </source>
</evidence>
<dbReference type="Proteomes" id="UP000010388">
    <property type="component" value="Chromosome"/>
</dbReference>
<dbReference type="eggNOG" id="COG1566">
    <property type="taxonomic scope" value="Bacteria"/>
</dbReference>
<dbReference type="CDD" id="cd18799">
    <property type="entry name" value="SF2_C_EcoAI-like"/>
    <property type="match status" value="1"/>
</dbReference>
<dbReference type="InterPro" id="IPR050742">
    <property type="entry name" value="Helicase_Restrict-Modif_Enz"/>
</dbReference>
<dbReference type="GO" id="GO:0003677">
    <property type="term" value="F:DNA binding"/>
    <property type="evidence" value="ECO:0007669"/>
    <property type="project" value="InterPro"/>
</dbReference>
<feature type="domain" description="Helicase C-terminal" evidence="3">
    <location>
        <begin position="689"/>
        <end position="854"/>
    </location>
</feature>
<keyword evidence="4" id="KW-0378">Hydrolase</keyword>
<dbReference type="InterPro" id="IPR014001">
    <property type="entry name" value="Helicase_ATP-bd"/>
</dbReference>
<sequence>MSTNFAHLRRYDEQLFRLGSLAERYFPEDSNTALIKLRQLGERLAQQVASRFGVFTSAQETQLALIRRLEFDGLIEREVAALFHDLRTTGNDATHGLYGDHASALSTLKIAWQLGVWFHRTFSDPEFRSGPFRPPQPPADESEELRAELAALQSALDAFRAQGGAVAEQLSATEAQLQQALDEQQQWEQLAEAAEADKVALTAQLQALQSAAARQPAAVSAGLLQAAKKAAGSIELDEASTRQLIDEQLRQAGWEADTQTLRHGKGARPQKNRNLAIAEWPTSSGPADYVLFVGLSPYAAVEAKRANTDVAGKVPQAERYCRDFQPSVETELKSDGWGPEGEYRIPFAFSSNGRPFLNQLRTKSGIWFRDLRRSENLSGPLERWYSPEGLKALARQDVDLADQQLRRESFSFGFPLRPYQRRAIEATEAAIAAGQREIMLAMATGTGKTKTCVALIYRLLKTGRFRRVLFLVDRSELGTQAADAFKETRMESLQSFADIYGIKELGEREVETDTRVHIATVQAMVQRLLLGSEEDKPTVDTYDLIVVDECHRGYLLDRELSDKELRFRDFSDYVSKYRRVLEMFDAVKIGLTATPALHTVSIFGQPVFVYSYREAVVDGFLVDHEPPIRINTELSSEGIGWAAGDEVKIYDPATTQIEKFTTPDELRFEVETFNRKVITESFNRVVCEALADELDPFSPYKTLIFCASDAHADLVVMLLKEAFQERYGSVANDAVAKITGASDKPKEQIRRYKNEVFPNVAVTVDLLSTGVDVPAICNIVFLRRMNSRILYDQMIGRATRLCDAIDKTHFRIFDAVRIYEALENFTDMKPVVVNPAITFSQLIQELDTTEGEESELVRQQLIAKLRRKQHRLSEIHTAQFRLLTGEEPADFIKRLQQLPIQEASRWLGTIHGLPELLDQQWDGPAETQFLSEHHDELRSIERGYGEATRPEDYLDGFSAFVRDPGNDLPALTTVLQRPWELTRKDLRDLRLALDQRGYNEATLATAWRETTNQDMAASIMGYIRQAALGDPLVPYEQRVEKALQRILASKPWTTPQRQWLQRIANQTKAITIVDREALDDDALLFQREGGGWPRLDKLFGGELEQVLHRFNEAVWEAA</sequence>
<name>K9P883_CYAGP</name>
<dbReference type="PROSITE" id="PS51194">
    <property type="entry name" value="HELICASE_CTER"/>
    <property type="match status" value="1"/>
</dbReference>
<dbReference type="SMART" id="SM00490">
    <property type="entry name" value="HELICc"/>
    <property type="match status" value="1"/>
</dbReference>
<dbReference type="Pfam" id="PF08463">
    <property type="entry name" value="EcoEI_R_C"/>
    <property type="match status" value="1"/>
</dbReference>
<dbReference type="GO" id="GO:0016787">
    <property type="term" value="F:hydrolase activity"/>
    <property type="evidence" value="ECO:0007669"/>
    <property type="project" value="InterPro"/>
</dbReference>
<evidence type="ECO:0000256" key="1">
    <source>
        <dbReference type="SAM" id="Coils"/>
    </source>
</evidence>
<dbReference type="GO" id="GO:0005524">
    <property type="term" value="F:ATP binding"/>
    <property type="evidence" value="ECO:0007669"/>
    <property type="project" value="InterPro"/>
</dbReference>
<dbReference type="CDD" id="cd18032">
    <property type="entry name" value="DEXHc_RE_I_III_res"/>
    <property type="match status" value="1"/>
</dbReference>
<feature type="coiled-coil region" evidence="1">
    <location>
        <begin position="142"/>
        <end position="211"/>
    </location>
</feature>
<dbReference type="SUPFAM" id="SSF52540">
    <property type="entry name" value="P-loop containing nucleoside triphosphate hydrolases"/>
    <property type="match status" value="1"/>
</dbReference>
<dbReference type="GO" id="GO:0006304">
    <property type="term" value="P:DNA modification"/>
    <property type="evidence" value="ECO:0007669"/>
    <property type="project" value="InterPro"/>
</dbReference>
<dbReference type="Pfam" id="PF04851">
    <property type="entry name" value="ResIII"/>
    <property type="match status" value="1"/>
</dbReference>
<dbReference type="GO" id="GO:0005829">
    <property type="term" value="C:cytosol"/>
    <property type="evidence" value="ECO:0007669"/>
    <property type="project" value="TreeGrafter"/>
</dbReference>